<gene>
    <name evidence="1" type="ORF">C1752_01183</name>
</gene>
<evidence type="ECO:0000313" key="1">
    <source>
        <dbReference type="EMBL" id="PZD74431.1"/>
    </source>
</evidence>
<dbReference type="OrthoDB" id="426600at2"/>
<accession>A0A2W1K1V2</accession>
<dbReference type="RefSeq" id="WP_110985167.1">
    <property type="nucleotide sequence ID" value="NZ_CAWNWM010000003.1"/>
</dbReference>
<dbReference type="AlphaFoldDB" id="A0A2W1K1V2"/>
<comment type="caution">
    <text evidence="1">The sequence shown here is derived from an EMBL/GenBank/DDBJ whole genome shotgun (WGS) entry which is preliminary data.</text>
</comment>
<protein>
    <submittedName>
        <fullName evidence="1">Uncharacterized protein</fullName>
    </submittedName>
</protein>
<proteinExistence type="predicted"/>
<evidence type="ECO:0000313" key="2">
    <source>
        <dbReference type="Proteomes" id="UP000248857"/>
    </source>
</evidence>
<reference evidence="1 2" key="1">
    <citation type="journal article" date="2018" name="Sci. Rep.">
        <title>A novel species of the marine cyanobacterium Acaryochloris with a unique pigment content and lifestyle.</title>
        <authorList>
            <person name="Partensky F."/>
            <person name="Six C."/>
            <person name="Ratin M."/>
            <person name="Garczarek L."/>
            <person name="Vaulot D."/>
            <person name="Probert I."/>
            <person name="Calteau A."/>
            <person name="Gourvil P."/>
            <person name="Marie D."/>
            <person name="Grebert T."/>
            <person name="Bouchier C."/>
            <person name="Le Panse S."/>
            <person name="Gachenot M."/>
            <person name="Rodriguez F."/>
            <person name="Garrido J.L."/>
        </authorList>
    </citation>
    <scope>NUCLEOTIDE SEQUENCE [LARGE SCALE GENOMIC DNA]</scope>
    <source>
        <strain evidence="1 2">RCC1774</strain>
    </source>
</reference>
<organism evidence="1 2">
    <name type="scientific">Acaryochloris thomasi RCC1774</name>
    <dbReference type="NCBI Taxonomy" id="1764569"/>
    <lineage>
        <taxon>Bacteria</taxon>
        <taxon>Bacillati</taxon>
        <taxon>Cyanobacteriota</taxon>
        <taxon>Cyanophyceae</taxon>
        <taxon>Acaryochloridales</taxon>
        <taxon>Acaryochloridaceae</taxon>
        <taxon>Acaryochloris</taxon>
        <taxon>Acaryochloris thomasi</taxon>
    </lineage>
</organism>
<name>A0A2W1K1V2_9CYAN</name>
<dbReference type="Proteomes" id="UP000248857">
    <property type="component" value="Unassembled WGS sequence"/>
</dbReference>
<dbReference type="EMBL" id="PQWO01000003">
    <property type="protein sequence ID" value="PZD74431.1"/>
    <property type="molecule type" value="Genomic_DNA"/>
</dbReference>
<keyword evidence="2" id="KW-1185">Reference proteome</keyword>
<dbReference type="CDD" id="cd01427">
    <property type="entry name" value="HAD_like"/>
    <property type="match status" value="1"/>
</dbReference>
<sequence>MTPDAIHELWSLVESTQTNVLLNLDDTTLVQWLIKRLKQKGIQDTAACSTYISSRLPLIRDLASDRNLIYQ</sequence>